<keyword evidence="2" id="KW-1185">Reference proteome</keyword>
<protein>
    <submittedName>
        <fullName evidence="1">Uncharacterized protein</fullName>
    </submittedName>
</protein>
<evidence type="ECO:0000313" key="1">
    <source>
        <dbReference type="EMBL" id="AAV60728.1"/>
    </source>
</evidence>
<sequence length="206" mass="23108">MGEEGFGVVGHVDLSYKGRVYGYGSYDILSERLGGAIGDGVLFKAERQAYIDFCTQEEMTILGYQMVLTPEQEAAIEEQLDEIDKLLIPLNPSAEMVATTADGQPTEMYAYRIKKSLALNCSNLKNRNSKPILSYLPTVSYWQTQSLDKRARISLVFVDLSPLVPIKPIWIKNMKKHIVWLLLRTYIIAKKNGSLSTVVGRLKANT</sequence>
<dbReference type="STRING" id="264199.stu1089"/>
<accession>Q5M4A8</accession>
<gene>
    <name evidence="1" type="ordered locus">stu1089</name>
</gene>
<dbReference type="Proteomes" id="UP000001170">
    <property type="component" value="Chromosome"/>
</dbReference>
<reference evidence="1 2" key="1">
    <citation type="journal article" date="2004" name="Nat. Biotechnol.">
        <title>Complete sequence and comparative genome analysis of the dairy bacterium Streptococcus thermophilus.</title>
        <authorList>
            <person name="Bolotin A."/>
            <person name="Quinquis B."/>
            <person name="Renault P."/>
            <person name="Sorokin A."/>
            <person name="Ehrlich S.D."/>
            <person name="Kulakauskas S."/>
            <person name="Lapidus A."/>
            <person name="Goltsman E."/>
            <person name="Mazur M."/>
            <person name="Pusch G.D."/>
            <person name="Fonstein M."/>
            <person name="Overbeek R."/>
            <person name="Kyprides N."/>
            <person name="Purnelle B."/>
            <person name="Prozzi D."/>
            <person name="Ngui K."/>
            <person name="Masuy D."/>
            <person name="Hancy F."/>
            <person name="Burteau S."/>
            <person name="Boutry M."/>
            <person name="Delcour J."/>
            <person name="Goffeau A."/>
            <person name="Hols P."/>
        </authorList>
    </citation>
    <scope>NUCLEOTIDE SEQUENCE [LARGE SCALE GENOMIC DNA]</scope>
    <source>
        <strain evidence="2">ATCC BAA-250 / LMG 18311</strain>
    </source>
</reference>
<name>Q5M4A8_STRT2</name>
<proteinExistence type="predicted"/>
<dbReference type="eggNOG" id="COG3247">
    <property type="taxonomic scope" value="Bacteria"/>
</dbReference>
<dbReference type="EMBL" id="CP000023">
    <property type="protein sequence ID" value="AAV60728.1"/>
    <property type="molecule type" value="Genomic_DNA"/>
</dbReference>
<evidence type="ECO:0000313" key="2">
    <source>
        <dbReference type="Proteomes" id="UP000001170"/>
    </source>
</evidence>
<dbReference type="AlphaFoldDB" id="Q5M4A8"/>
<dbReference type="HOGENOM" id="CLU_1331335_0_0_9"/>
<dbReference type="KEGG" id="stl:stu1089"/>
<organism evidence="1 2">
    <name type="scientific">Streptococcus thermophilus (strain ATCC BAA-250 / LMG 18311)</name>
    <dbReference type="NCBI Taxonomy" id="264199"/>
    <lineage>
        <taxon>Bacteria</taxon>
        <taxon>Bacillati</taxon>
        <taxon>Bacillota</taxon>
        <taxon>Bacilli</taxon>
        <taxon>Lactobacillales</taxon>
        <taxon>Streptococcaceae</taxon>
        <taxon>Streptococcus</taxon>
    </lineage>
</organism>